<dbReference type="STRING" id="2903.R1EZ08"/>
<proteinExistence type="predicted"/>
<dbReference type="PANTHER" id="PTHR16193">
    <property type="entry name" value="TETRATRICOPEPTIDE REPEAT PROTEIN 27"/>
    <property type="match status" value="1"/>
</dbReference>
<keyword evidence="1" id="KW-0677">Repeat</keyword>
<dbReference type="eggNOG" id="KOG1128">
    <property type="taxonomic scope" value="Eukaryota"/>
</dbReference>
<dbReference type="SUPFAM" id="SSF48452">
    <property type="entry name" value="TPR-like"/>
    <property type="match status" value="1"/>
</dbReference>
<dbReference type="PaxDb" id="2903-EOD28196"/>
<dbReference type="AlphaFoldDB" id="A0A0D3JXG1"/>
<protein>
    <submittedName>
        <fullName evidence="3">Uncharacterized protein</fullName>
    </submittedName>
</protein>
<reference evidence="4" key="1">
    <citation type="journal article" date="2013" name="Nature">
        <title>Pan genome of the phytoplankton Emiliania underpins its global distribution.</title>
        <authorList>
            <person name="Read B.A."/>
            <person name="Kegel J."/>
            <person name="Klute M.J."/>
            <person name="Kuo A."/>
            <person name="Lefebvre S.C."/>
            <person name="Maumus F."/>
            <person name="Mayer C."/>
            <person name="Miller J."/>
            <person name="Monier A."/>
            <person name="Salamov A."/>
            <person name="Young J."/>
            <person name="Aguilar M."/>
            <person name="Claverie J.M."/>
            <person name="Frickenhaus S."/>
            <person name="Gonzalez K."/>
            <person name="Herman E.K."/>
            <person name="Lin Y.C."/>
            <person name="Napier J."/>
            <person name="Ogata H."/>
            <person name="Sarno A.F."/>
            <person name="Shmutz J."/>
            <person name="Schroeder D."/>
            <person name="de Vargas C."/>
            <person name="Verret F."/>
            <person name="von Dassow P."/>
            <person name="Valentin K."/>
            <person name="Van de Peer Y."/>
            <person name="Wheeler G."/>
            <person name="Dacks J.B."/>
            <person name="Delwiche C.F."/>
            <person name="Dyhrman S.T."/>
            <person name="Glockner G."/>
            <person name="John U."/>
            <person name="Richards T."/>
            <person name="Worden A.Z."/>
            <person name="Zhang X."/>
            <person name="Grigoriev I.V."/>
            <person name="Allen A.E."/>
            <person name="Bidle K."/>
            <person name="Borodovsky M."/>
            <person name="Bowler C."/>
            <person name="Brownlee C."/>
            <person name="Cock J.M."/>
            <person name="Elias M."/>
            <person name="Gladyshev V.N."/>
            <person name="Groth M."/>
            <person name="Guda C."/>
            <person name="Hadaegh A."/>
            <person name="Iglesias-Rodriguez M.D."/>
            <person name="Jenkins J."/>
            <person name="Jones B.M."/>
            <person name="Lawson T."/>
            <person name="Leese F."/>
            <person name="Lindquist E."/>
            <person name="Lobanov A."/>
            <person name="Lomsadze A."/>
            <person name="Malik S.B."/>
            <person name="Marsh M.E."/>
            <person name="Mackinder L."/>
            <person name="Mock T."/>
            <person name="Mueller-Roeber B."/>
            <person name="Pagarete A."/>
            <person name="Parker M."/>
            <person name="Probert I."/>
            <person name="Quesneville H."/>
            <person name="Raines C."/>
            <person name="Rensing S.A."/>
            <person name="Riano-Pachon D.M."/>
            <person name="Richier S."/>
            <person name="Rokitta S."/>
            <person name="Shiraiwa Y."/>
            <person name="Soanes D.M."/>
            <person name="van der Giezen M."/>
            <person name="Wahlund T.M."/>
            <person name="Williams B."/>
            <person name="Wilson W."/>
            <person name="Wolfe G."/>
            <person name="Wurch L.L."/>
        </authorList>
    </citation>
    <scope>NUCLEOTIDE SEQUENCE</scope>
</reference>
<reference evidence="3" key="2">
    <citation type="submission" date="2024-10" db="UniProtKB">
        <authorList>
            <consortium name="EnsemblProtists"/>
        </authorList>
    </citation>
    <scope>IDENTIFICATION</scope>
</reference>
<accession>A0A0D3JXG1</accession>
<evidence type="ECO:0000313" key="3">
    <source>
        <dbReference type="EnsemblProtists" id="EOD28196"/>
    </source>
</evidence>
<dbReference type="InterPro" id="IPR044244">
    <property type="entry name" value="TTC27/Emw1"/>
</dbReference>
<keyword evidence="2" id="KW-0802">TPR repeat</keyword>
<sequence>MRAAVDAVEGLADPLAARGAGGLSGASVMAAEVSLLHRRVAAAEASVEAALSSLGLRFSTSGALGRRTRYQEKSIAQLTLQASVVRAASAADATAVEQLEPYVRAVTEAPKVWAAATRALRLKVWSLGSELARSLAALGMFTQAAGMFSEMRLWDEYIQTLAERVVRERLDAAPTPEMWCYLGDFTEETRHYSTAWELSAGSRQAWEEARSELRCALGVKARGLAEARCLPFRCGRLHAAVLSAGAPRRGVVLLRRAWATLGGLFGQLRQPREALCAFREACRLRGEKHELWKSSAALAADLSMYSEAIFRGRRALETGGAPDPVLAAVLADAVVKDTRAADMTGARRLLPQLRTLLGLYTAAQPGAAQHWQTALYVERKRASTEWTKDAAALDAVSEAAAQLVEARLDSGCEPGELKRLGATVDELVHAAAERLAATAGSEGLRMVQARLRRHLEDLD</sequence>
<dbReference type="GeneID" id="17273741"/>
<organism evidence="3 4">
    <name type="scientific">Emiliania huxleyi (strain CCMP1516)</name>
    <dbReference type="NCBI Taxonomy" id="280463"/>
    <lineage>
        <taxon>Eukaryota</taxon>
        <taxon>Haptista</taxon>
        <taxon>Haptophyta</taxon>
        <taxon>Prymnesiophyceae</taxon>
        <taxon>Isochrysidales</taxon>
        <taxon>Noelaerhabdaceae</taxon>
        <taxon>Emiliania</taxon>
    </lineage>
</organism>
<dbReference type="PANTHER" id="PTHR16193:SF0">
    <property type="entry name" value="TETRATRICOPEPTIDE REPEAT PROTEIN 27"/>
    <property type="match status" value="1"/>
</dbReference>
<keyword evidence="4" id="KW-1185">Reference proteome</keyword>
<dbReference type="Proteomes" id="UP000013827">
    <property type="component" value="Unassembled WGS sequence"/>
</dbReference>
<dbReference type="HOGENOM" id="CLU_596478_0_0_1"/>
<evidence type="ECO:0000313" key="4">
    <source>
        <dbReference type="Proteomes" id="UP000013827"/>
    </source>
</evidence>
<evidence type="ECO:0000256" key="1">
    <source>
        <dbReference type="ARBA" id="ARBA00022737"/>
    </source>
</evidence>
<dbReference type="InterPro" id="IPR011990">
    <property type="entry name" value="TPR-like_helical_dom_sf"/>
</dbReference>
<evidence type="ECO:0000256" key="2">
    <source>
        <dbReference type="ARBA" id="ARBA00022803"/>
    </source>
</evidence>
<dbReference type="RefSeq" id="XP_005780625.1">
    <property type="nucleotide sequence ID" value="XM_005780568.1"/>
</dbReference>
<name>A0A0D3JXG1_EMIH1</name>
<dbReference type="EnsemblProtists" id="EOD28196">
    <property type="protein sequence ID" value="EOD28196"/>
    <property type="gene ID" value="EMIHUDRAFT_234946"/>
</dbReference>
<dbReference type="KEGG" id="ehx:EMIHUDRAFT_234946"/>